<dbReference type="AlphaFoldDB" id="A0A2U3Q9I3"/>
<dbReference type="InterPro" id="IPR023302">
    <property type="entry name" value="Pept_S9A_N"/>
</dbReference>
<dbReference type="EMBL" id="LS398110">
    <property type="protein sequence ID" value="SPP98010.1"/>
    <property type="molecule type" value="Genomic_DNA"/>
</dbReference>
<dbReference type="Proteomes" id="UP000246085">
    <property type="component" value="Chromosome BRAD3257"/>
</dbReference>
<dbReference type="KEGG" id="bvz:BRAD3257_7233"/>
<gene>
    <name evidence="3" type="ORF">BRAD3257_7233</name>
</gene>
<feature type="region of interest" description="Disordered" evidence="1">
    <location>
        <begin position="247"/>
        <end position="306"/>
    </location>
</feature>
<organism evidence="3 4">
    <name type="scientific">Bradyrhizobium vignae</name>
    <dbReference type="NCBI Taxonomy" id="1549949"/>
    <lineage>
        <taxon>Bacteria</taxon>
        <taxon>Pseudomonadati</taxon>
        <taxon>Pseudomonadota</taxon>
        <taxon>Alphaproteobacteria</taxon>
        <taxon>Hyphomicrobiales</taxon>
        <taxon>Nitrobacteraceae</taxon>
        <taxon>Bradyrhizobium</taxon>
    </lineage>
</organism>
<reference evidence="3 4" key="1">
    <citation type="submission" date="2018-03" db="EMBL/GenBank/DDBJ databases">
        <authorList>
            <person name="Gully D."/>
        </authorList>
    </citation>
    <scope>NUCLEOTIDE SEQUENCE [LARGE SCALE GENOMIC DNA]</scope>
    <source>
        <strain evidence="3">ORS3257</strain>
    </source>
</reference>
<dbReference type="GO" id="GO:0004252">
    <property type="term" value="F:serine-type endopeptidase activity"/>
    <property type="evidence" value="ECO:0007669"/>
    <property type="project" value="InterPro"/>
</dbReference>
<evidence type="ECO:0000313" key="3">
    <source>
        <dbReference type="EMBL" id="SPP98010.1"/>
    </source>
</evidence>
<protein>
    <recommendedName>
        <fullName evidence="2">Peptidase S9A N-terminal domain-containing protein</fullName>
    </recommendedName>
</protein>
<sequence>MLQSDPRYRHFYEQALAILQKDRIADIPLEGRGLEHFWQDENQVRGVWRRTTRESDRSQVPNWEAILDVDALAAAENRNWVFRGASCLPPEERLCLISLSDGVKDAVSIREFDRTAKTFVADGFYLPEDKQDVSWGDGDTLLVARGWGEGTLTQAGYPFVVKELKRAQSLSEAREIFRGEPTDSETQPLVLRDSEGHIHATGAVRAIGSFETEYVVFREAALFRVKFDQQADRSRQNRDHWLSQRLHVASLNSSKPRRKADEPPAARRSSSDAQVTGLNKAPPLSSGFAGSPNTTGRADNLPNALP</sequence>
<evidence type="ECO:0000313" key="4">
    <source>
        <dbReference type="Proteomes" id="UP000246085"/>
    </source>
</evidence>
<feature type="domain" description="Peptidase S9A N-terminal" evidence="2">
    <location>
        <begin position="2"/>
        <end position="180"/>
    </location>
</feature>
<evidence type="ECO:0000259" key="2">
    <source>
        <dbReference type="Pfam" id="PF02897"/>
    </source>
</evidence>
<dbReference type="Pfam" id="PF02897">
    <property type="entry name" value="Peptidase_S9_N"/>
    <property type="match status" value="1"/>
</dbReference>
<dbReference type="SUPFAM" id="SSF50993">
    <property type="entry name" value="Peptidase/esterase 'gauge' domain"/>
    <property type="match status" value="1"/>
</dbReference>
<name>A0A2U3Q9I3_9BRAD</name>
<accession>A0A2U3Q9I3</accession>
<proteinExistence type="predicted"/>
<evidence type="ECO:0000256" key="1">
    <source>
        <dbReference type="SAM" id="MobiDB-lite"/>
    </source>
</evidence>